<evidence type="ECO:0000313" key="13">
    <source>
        <dbReference type="Proteomes" id="UP001161423"/>
    </source>
</evidence>
<comment type="function">
    <text evidence="9 10">This protein specifically catalyzes the removal of signal peptides from prolipoproteins.</text>
</comment>
<dbReference type="PANTHER" id="PTHR33695:SF1">
    <property type="entry name" value="LIPOPROTEIN SIGNAL PEPTIDASE"/>
    <property type="match status" value="1"/>
</dbReference>
<evidence type="ECO:0000256" key="3">
    <source>
        <dbReference type="ARBA" id="ARBA00022670"/>
    </source>
</evidence>
<gene>
    <name evidence="9 12" type="primary">lspA</name>
    <name evidence="12" type="ORF">GCM10007891_04020</name>
</gene>
<dbReference type="Pfam" id="PF01252">
    <property type="entry name" value="Peptidase_A8"/>
    <property type="match status" value="1"/>
</dbReference>
<keyword evidence="13" id="KW-1185">Reference proteome</keyword>
<evidence type="ECO:0000256" key="4">
    <source>
        <dbReference type="ARBA" id="ARBA00022692"/>
    </source>
</evidence>
<keyword evidence="5 9" id="KW-0064">Aspartyl protease</keyword>
<accession>A0ABQ5TR79</accession>
<keyword evidence="8 9" id="KW-0472">Membrane</keyword>
<feature type="transmembrane region" description="Helical" evidence="9">
    <location>
        <begin position="126"/>
        <end position="145"/>
    </location>
</feature>
<reference evidence="12" key="2">
    <citation type="submission" date="2023-01" db="EMBL/GenBank/DDBJ databases">
        <title>Draft genome sequence of Methylophaga thalassica strain NBRC 102424.</title>
        <authorList>
            <person name="Sun Q."/>
            <person name="Mori K."/>
        </authorList>
    </citation>
    <scope>NUCLEOTIDE SEQUENCE</scope>
    <source>
        <strain evidence="12">NBRC 102424</strain>
    </source>
</reference>
<evidence type="ECO:0000256" key="10">
    <source>
        <dbReference type="RuleBase" id="RU000594"/>
    </source>
</evidence>
<dbReference type="PRINTS" id="PR00781">
    <property type="entry name" value="LIPOSIGPTASE"/>
</dbReference>
<evidence type="ECO:0000256" key="8">
    <source>
        <dbReference type="ARBA" id="ARBA00023136"/>
    </source>
</evidence>
<proteinExistence type="inferred from homology"/>
<comment type="pathway">
    <text evidence="9">Protein modification; lipoprotein biosynthesis (signal peptide cleavage).</text>
</comment>
<feature type="transmembrane region" description="Helical" evidence="9">
    <location>
        <begin position="62"/>
        <end position="79"/>
    </location>
</feature>
<keyword evidence="7 9" id="KW-1133">Transmembrane helix</keyword>
<evidence type="ECO:0000313" key="12">
    <source>
        <dbReference type="EMBL" id="GLP98548.1"/>
    </source>
</evidence>
<comment type="similarity">
    <text evidence="1 9 11">Belongs to the peptidase A8 family.</text>
</comment>
<dbReference type="PROSITE" id="PS00855">
    <property type="entry name" value="SPASE_II"/>
    <property type="match status" value="1"/>
</dbReference>
<keyword evidence="2 9" id="KW-1003">Cell membrane</keyword>
<comment type="subcellular location">
    <subcellularLocation>
        <location evidence="9">Cell membrane</location>
        <topology evidence="9">Multi-pass membrane protein</topology>
    </subcellularLocation>
</comment>
<organism evidence="12 13">
    <name type="scientific">Methylophaga thalassica</name>
    <dbReference type="NCBI Taxonomy" id="40223"/>
    <lineage>
        <taxon>Bacteria</taxon>
        <taxon>Pseudomonadati</taxon>
        <taxon>Pseudomonadota</taxon>
        <taxon>Gammaproteobacteria</taxon>
        <taxon>Thiotrichales</taxon>
        <taxon>Piscirickettsiaceae</taxon>
        <taxon>Methylophaga</taxon>
    </lineage>
</organism>
<feature type="active site" evidence="9">
    <location>
        <position position="115"/>
    </location>
</feature>
<protein>
    <recommendedName>
        <fullName evidence="9">Lipoprotein signal peptidase</fullName>
        <ecNumber evidence="9">3.4.23.36</ecNumber>
    </recommendedName>
    <alternativeName>
        <fullName evidence="9">Prolipoprotein signal peptidase</fullName>
    </alternativeName>
    <alternativeName>
        <fullName evidence="9">Signal peptidase II</fullName>
        <shortName evidence="9">SPase II</shortName>
    </alternativeName>
</protein>
<sequence>MLKWLNLSALVIVFDQLSKWWANSTLELYQSIAVLPFFNITLAYNHGAAFSFLAAESGWQRWFFSGLAVLVSIILLFWMKRLKPDAKFEAASLALILGGALGNVIDRFIHGYVIDFLDVYYGTYHWPAFNVADSAICIGAILLIFDSFRNKTEQK</sequence>
<dbReference type="InterPro" id="IPR001872">
    <property type="entry name" value="Peptidase_A8"/>
</dbReference>
<name>A0ABQ5TR79_9GAMM</name>
<evidence type="ECO:0000256" key="9">
    <source>
        <dbReference type="HAMAP-Rule" id="MF_00161"/>
    </source>
</evidence>
<comment type="caution">
    <text evidence="12">The sequence shown here is derived from an EMBL/GenBank/DDBJ whole genome shotgun (WGS) entry which is preliminary data.</text>
</comment>
<evidence type="ECO:0000256" key="6">
    <source>
        <dbReference type="ARBA" id="ARBA00022801"/>
    </source>
</evidence>
<dbReference type="RefSeq" id="WP_273182233.1">
    <property type="nucleotide sequence ID" value="NZ_BSND01000003.1"/>
</dbReference>
<dbReference type="NCBIfam" id="TIGR00077">
    <property type="entry name" value="lspA"/>
    <property type="match status" value="1"/>
</dbReference>
<feature type="active site" evidence="9">
    <location>
        <position position="133"/>
    </location>
</feature>
<dbReference type="Proteomes" id="UP001161423">
    <property type="component" value="Unassembled WGS sequence"/>
</dbReference>
<dbReference type="EMBL" id="BSND01000003">
    <property type="protein sequence ID" value="GLP98548.1"/>
    <property type="molecule type" value="Genomic_DNA"/>
</dbReference>
<dbReference type="EC" id="3.4.23.36" evidence="9"/>
<evidence type="ECO:0000256" key="2">
    <source>
        <dbReference type="ARBA" id="ARBA00022475"/>
    </source>
</evidence>
<evidence type="ECO:0000256" key="11">
    <source>
        <dbReference type="RuleBase" id="RU004181"/>
    </source>
</evidence>
<keyword evidence="3 9" id="KW-0645">Protease</keyword>
<keyword evidence="12" id="KW-0449">Lipoprotein</keyword>
<dbReference type="PANTHER" id="PTHR33695">
    <property type="entry name" value="LIPOPROTEIN SIGNAL PEPTIDASE"/>
    <property type="match status" value="1"/>
</dbReference>
<keyword evidence="4 9" id="KW-0812">Transmembrane</keyword>
<reference evidence="12" key="1">
    <citation type="journal article" date="2014" name="Int. J. Syst. Evol. Microbiol.">
        <title>Complete genome of a new Firmicutes species belonging to the dominant human colonic microbiota ('Ruminococcus bicirculans') reveals two chromosomes and a selective capacity to utilize plant glucans.</title>
        <authorList>
            <consortium name="NISC Comparative Sequencing Program"/>
            <person name="Wegmann U."/>
            <person name="Louis P."/>
            <person name="Goesmann A."/>
            <person name="Henrissat B."/>
            <person name="Duncan S.H."/>
            <person name="Flint H.J."/>
        </authorList>
    </citation>
    <scope>NUCLEOTIDE SEQUENCE</scope>
    <source>
        <strain evidence="12">NBRC 102424</strain>
    </source>
</reference>
<keyword evidence="6 9" id="KW-0378">Hydrolase</keyword>
<comment type="caution">
    <text evidence="9">Lacks conserved residue(s) required for the propagation of feature annotation.</text>
</comment>
<evidence type="ECO:0000256" key="1">
    <source>
        <dbReference type="ARBA" id="ARBA00006139"/>
    </source>
</evidence>
<feature type="transmembrane region" description="Helical" evidence="9">
    <location>
        <begin position="91"/>
        <end position="114"/>
    </location>
</feature>
<comment type="catalytic activity">
    <reaction evidence="9 10">
        <text>Release of signal peptides from bacterial membrane prolipoproteins. Hydrolyzes -Xaa-Yaa-Zaa-|-(S,diacylglyceryl)Cys-, in which Xaa is hydrophobic (preferably Leu), and Yaa (Ala or Ser) and Zaa (Gly or Ala) have small, neutral side chains.</text>
        <dbReference type="EC" id="3.4.23.36"/>
    </reaction>
</comment>
<evidence type="ECO:0000256" key="7">
    <source>
        <dbReference type="ARBA" id="ARBA00022989"/>
    </source>
</evidence>
<dbReference type="HAMAP" id="MF_00161">
    <property type="entry name" value="LspA"/>
    <property type="match status" value="1"/>
</dbReference>
<evidence type="ECO:0000256" key="5">
    <source>
        <dbReference type="ARBA" id="ARBA00022750"/>
    </source>
</evidence>